<name>A0A6A5S3V7_9PLEO</name>
<sequence length="132" mass="14618">MPFGAISDLPATALRWPYSLRTAIRQHDDPSRTPVLHSPTSLTRPTIPTAARSMGLGTMDNARKYIRSTGNPSGLMCSTHQVTSTTTVLSPRRFRIVPSIRFALLLQDVPHCPSNPLCREPLLLHSPPPTYY</sequence>
<reference evidence="1" key="1">
    <citation type="journal article" date="2020" name="Stud. Mycol.">
        <title>101 Dothideomycetes genomes: a test case for predicting lifestyles and emergence of pathogens.</title>
        <authorList>
            <person name="Haridas S."/>
            <person name="Albert R."/>
            <person name="Binder M."/>
            <person name="Bloem J."/>
            <person name="Labutti K."/>
            <person name="Salamov A."/>
            <person name="Andreopoulos B."/>
            <person name="Baker S."/>
            <person name="Barry K."/>
            <person name="Bills G."/>
            <person name="Bluhm B."/>
            <person name="Cannon C."/>
            <person name="Castanera R."/>
            <person name="Culley D."/>
            <person name="Daum C."/>
            <person name="Ezra D."/>
            <person name="Gonzalez J."/>
            <person name="Henrissat B."/>
            <person name="Kuo A."/>
            <person name="Liang C."/>
            <person name="Lipzen A."/>
            <person name="Lutzoni F."/>
            <person name="Magnuson J."/>
            <person name="Mondo S."/>
            <person name="Nolan M."/>
            <person name="Ohm R."/>
            <person name="Pangilinan J."/>
            <person name="Park H.-J."/>
            <person name="Ramirez L."/>
            <person name="Alfaro M."/>
            <person name="Sun H."/>
            <person name="Tritt A."/>
            <person name="Yoshinaga Y."/>
            <person name="Zwiers L.-H."/>
            <person name="Turgeon B."/>
            <person name="Goodwin S."/>
            <person name="Spatafora J."/>
            <person name="Crous P."/>
            <person name="Grigoriev I."/>
        </authorList>
    </citation>
    <scope>NUCLEOTIDE SEQUENCE</scope>
    <source>
        <strain evidence="1">CBS 161.51</strain>
    </source>
</reference>
<dbReference type="Proteomes" id="UP000800038">
    <property type="component" value="Unassembled WGS sequence"/>
</dbReference>
<proteinExistence type="predicted"/>
<protein>
    <submittedName>
        <fullName evidence="1">Uncharacterized protein</fullName>
    </submittedName>
</protein>
<dbReference type="EMBL" id="ML976364">
    <property type="protein sequence ID" value="KAF1934822.1"/>
    <property type="molecule type" value="Genomic_DNA"/>
</dbReference>
<gene>
    <name evidence="1" type="ORF">EJ02DRAFT_161855</name>
</gene>
<evidence type="ECO:0000313" key="1">
    <source>
        <dbReference type="EMBL" id="KAF1934822.1"/>
    </source>
</evidence>
<dbReference type="AlphaFoldDB" id="A0A6A5S3V7"/>
<accession>A0A6A5S3V7</accession>
<keyword evidence="2" id="KW-1185">Reference proteome</keyword>
<organism evidence="1 2">
    <name type="scientific">Clathrospora elynae</name>
    <dbReference type="NCBI Taxonomy" id="706981"/>
    <lineage>
        <taxon>Eukaryota</taxon>
        <taxon>Fungi</taxon>
        <taxon>Dikarya</taxon>
        <taxon>Ascomycota</taxon>
        <taxon>Pezizomycotina</taxon>
        <taxon>Dothideomycetes</taxon>
        <taxon>Pleosporomycetidae</taxon>
        <taxon>Pleosporales</taxon>
        <taxon>Diademaceae</taxon>
        <taxon>Clathrospora</taxon>
    </lineage>
</organism>
<evidence type="ECO:0000313" key="2">
    <source>
        <dbReference type="Proteomes" id="UP000800038"/>
    </source>
</evidence>